<comment type="caution">
    <text evidence="4">The sequence shown here is derived from an EMBL/GenBank/DDBJ whole genome shotgun (WGS) entry which is preliminary data.</text>
</comment>
<feature type="compositionally biased region" description="Basic and acidic residues" evidence="3">
    <location>
        <begin position="35"/>
        <end position="45"/>
    </location>
</feature>
<feature type="compositionally biased region" description="Basic and acidic residues" evidence="3">
    <location>
        <begin position="411"/>
        <end position="435"/>
    </location>
</feature>
<dbReference type="EMBL" id="VXBY01000204">
    <property type="protein sequence ID" value="NXP32316.1"/>
    <property type="molecule type" value="Genomic_DNA"/>
</dbReference>
<feature type="compositionally biased region" description="Polar residues" evidence="3">
    <location>
        <begin position="46"/>
        <end position="56"/>
    </location>
</feature>
<evidence type="ECO:0000256" key="2">
    <source>
        <dbReference type="ARBA" id="ARBA00022553"/>
    </source>
</evidence>
<feature type="non-terminal residue" evidence="4">
    <location>
        <position position="564"/>
    </location>
</feature>
<feature type="compositionally biased region" description="Low complexity" evidence="3">
    <location>
        <begin position="193"/>
        <end position="208"/>
    </location>
</feature>
<feature type="region of interest" description="Disordered" evidence="3">
    <location>
        <begin position="167"/>
        <end position="208"/>
    </location>
</feature>
<feature type="region of interest" description="Disordered" evidence="3">
    <location>
        <begin position="404"/>
        <end position="435"/>
    </location>
</feature>
<dbReference type="Pfam" id="PF05334">
    <property type="entry name" value="DUF719"/>
    <property type="match status" value="1"/>
</dbReference>
<accession>A0A7L1ZBG0</accession>
<evidence type="ECO:0000313" key="5">
    <source>
        <dbReference type="Proteomes" id="UP000524007"/>
    </source>
</evidence>
<dbReference type="Proteomes" id="UP000524007">
    <property type="component" value="Unassembled WGS sequence"/>
</dbReference>
<protein>
    <submittedName>
        <fullName evidence="4">NXP20 protein</fullName>
    </submittedName>
</protein>
<name>A0A7L1ZBG0_LEILU</name>
<sequence>MSEDVSDGTPSEEKPEIKEMPSNEVLPQESVPHLIEAEILHESSQDQHGQVTQSVSNREEGDILINENPLTEKLQSLPSSLPSSEETTEDMPTECIETVSLDAEPELEETLHEQSNPAADSSSKASRWGAWGTWGKSLLSSASATVGHGITAVKEKAGTTLRIHSGSSASLETGEPPAAETPVTQAEDSLDQSSCENIPSSPSSGSRGMLSAITSAVQNTGKSVLSGGLDALEFIGKTTMNVLAESDPGFKRTKTLMARTVSLSQLLREAKEKEKLRRAQQVTVERTAHYGLLFDEFQGLSHLEALEILSNESEAQIQSHLATLDGEQLETVKNDLIAIKEIFVPKELDDEVVQAQKADMGEEFVSMLTELLFELHVAATPDKLNKARKKAHEWLEEASLSTPVDIEEELNEKPEEHGEETTQKDTKMESDKTEVDKSKTVEEIYMLSIESLAEVTARCIEQLHKVAELILHGQEVEKTAQDQAKVLTNLTSAMCNEVSSLSKKFSDSVTAAGSNMKAEVLNPMINSVLLEGCNSTAYIQDAFQLLLPVLQISHIQTSCSKAQE</sequence>
<evidence type="ECO:0000256" key="3">
    <source>
        <dbReference type="SAM" id="MobiDB-lite"/>
    </source>
</evidence>
<evidence type="ECO:0000313" key="4">
    <source>
        <dbReference type="EMBL" id="NXP32316.1"/>
    </source>
</evidence>
<keyword evidence="2" id="KW-0597">Phosphoprotein</keyword>
<feature type="compositionally biased region" description="Low complexity" evidence="3">
    <location>
        <begin position="76"/>
        <end position="85"/>
    </location>
</feature>
<feature type="compositionally biased region" description="Basic and acidic residues" evidence="3">
    <location>
        <begin position="11"/>
        <end position="21"/>
    </location>
</feature>
<gene>
    <name evidence="4" type="primary">Fam114a1</name>
    <name evidence="4" type="ORF">LEILUT_R11669</name>
</gene>
<dbReference type="InterPro" id="IPR007998">
    <property type="entry name" value="DUF719"/>
</dbReference>
<reference evidence="4 5" key="1">
    <citation type="submission" date="2019-09" db="EMBL/GenBank/DDBJ databases">
        <title>Bird 10,000 Genomes (B10K) Project - Family phase.</title>
        <authorList>
            <person name="Zhang G."/>
        </authorList>
    </citation>
    <scope>NUCLEOTIDE SEQUENCE [LARGE SCALE GENOMIC DNA]</scope>
    <source>
        <strain evidence="4">B10K-DU-002-43</strain>
        <tissue evidence="4">Muscle</tissue>
    </source>
</reference>
<keyword evidence="5" id="KW-1185">Reference proteome</keyword>
<dbReference type="AlphaFoldDB" id="A0A7L1ZBG0"/>
<feature type="non-terminal residue" evidence="4">
    <location>
        <position position="1"/>
    </location>
</feature>
<dbReference type="PANTHER" id="PTHR12842:SF4">
    <property type="entry name" value="PROTEIN NOXP20"/>
    <property type="match status" value="1"/>
</dbReference>
<organism evidence="4 5">
    <name type="scientific">Leiothrix lutea</name>
    <name type="common">Red-billed leiothrix</name>
    <name type="synonym">Sylvia lutea</name>
    <dbReference type="NCBI Taxonomy" id="36275"/>
    <lineage>
        <taxon>Eukaryota</taxon>
        <taxon>Metazoa</taxon>
        <taxon>Chordata</taxon>
        <taxon>Craniata</taxon>
        <taxon>Vertebrata</taxon>
        <taxon>Euteleostomi</taxon>
        <taxon>Archelosauria</taxon>
        <taxon>Archosauria</taxon>
        <taxon>Dinosauria</taxon>
        <taxon>Saurischia</taxon>
        <taxon>Theropoda</taxon>
        <taxon>Coelurosauria</taxon>
        <taxon>Aves</taxon>
        <taxon>Neognathae</taxon>
        <taxon>Neoaves</taxon>
        <taxon>Telluraves</taxon>
        <taxon>Australaves</taxon>
        <taxon>Passeriformes</taxon>
        <taxon>Sylvioidea</taxon>
        <taxon>Leiothrichidae</taxon>
        <taxon>Leiothrix</taxon>
    </lineage>
</organism>
<comment type="similarity">
    <text evidence="1">Belongs to the FAM114 family.</text>
</comment>
<dbReference type="PANTHER" id="PTHR12842">
    <property type="entry name" value="FI01459P"/>
    <property type="match status" value="1"/>
</dbReference>
<feature type="region of interest" description="Disordered" evidence="3">
    <location>
        <begin position="1"/>
        <end position="126"/>
    </location>
</feature>
<feature type="compositionally biased region" description="Polar residues" evidence="3">
    <location>
        <begin position="113"/>
        <end position="125"/>
    </location>
</feature>
<evidence type="ECO:0000256" key="1">
    <source>
        <dbReference type="ARBA" id="ARBA00006903"/>
    </source>
</evidence>
<proteinExistence type="inferred from homology"/>